<evidence type="ECO:0000256" key="3">
    <source>
        <dbReference type="PIRSR" id="PIRSR600246-2"/>
    </source>
</evidence>
<name>A0A9P0BGG8_BRAAE</name>
<reference evidence="5" key="1">
    <citation type="submission" date="2021-12" db="EMBL/GenBank/DDBJ databases">
        <authorList>
            <person name="King R."/>
        </authorList>
    </citation>
    <scope>NUCLEOTIDE SEQUENCE</scope>
</reference>
<gene>
    <name evidence="5" type="ORF">MELIAE_LOCUS10984</name>
</gene>
<comment type="similarity">
    <text evidence="1">Belongs to the Ntn-hydrolase family.</text>
</comment>
<sequence>MMLEREETLSTNHSTKMYEDWKKNNCQPNFWQNVHPDPTKNCGPYIYATNEITKDGGNSVFGDKNHDTIGMIVVNSNGHVVAGTSTNGATHKIPGRVGDGPIPGAGAYADNDVGAAVATGDGDIMMRFLPSFLSVELMRNGASPSKAAKMAIHRIARKYPRFLWSSSGSFQKR</sequence>
<protein>
    <recommendedName>
        <fullName evidence="7">N(4)-(Beta-N-acetylglucosaminyl)-L-asparaginase</fullName>
    </recommendedName>
</protein>
<feature type="active site" description="Nucleophile" evidence="2">
    <location>
        <position position="68"/>
    </location>
</feature>
<dbReference type="EMBL" id="OV121138">
    <property type="protein sequence ID" value="CAH0561457.1"/>
    <property type="molecule type" value="Genomic_DNA"/>
</dbReference>
<proteinExistence type="inferred from homology"/>
<evidence type="ECO:0008006" key="7">
    <source>
        <dbReference type="Google" id="ProtNLM"/>
    </source>
</evidence>
<dbReference type="PANTHER" id="PTHR10188">
    <property type="entry name" value="L-ASPARAGINASE"/>
    <property type="match status" value="1"/>
</dbReference>
<feature type="site" description="Cleavage; by autolysis" evidence="4">
    <location>
        <begin position="67"/>
        <end position="68"/>
    </location>
</feature>
<evidence type="ECO:0000313" key="6">
    <source>
        <dbReference type="Proteomes" id="UP001154078"/>
    </source>
</evidence>
<dbReference type="Gene3D" id="3.60.20.30">
    <property type="entry name" value="(Glycosyl)asparaginase"/>
    <property type="match status" value="1"/>
</dbReference>
<dbReference type="Proteomes" id="UP001154078">
    <property type="component" value="Chromosome 7"/>
</dbReference>
<organism evidence="5 6">
    <name type="scientific">Brassicogethes aeneus</name>
    <name type="common">Rape pollen beetle</name>
    <name type="synonym">Meligethes aeneus</name>
    <dbReference type="NCBI Taxonomy" id="1431903"/>
    <lineage>
        <taxon>Eukaryota</taxon>
        <taxon>Metazoa</taxon>
        <taxon>Ecdysozoa</taxon>
        <taxon>Arthropoda</taxon>
        <taxon>Hexapoda</taxon>
        <taxon>Insecta</taxon>
        <taxon>Pterygota</taxon>
        <taxon>Neoptera</taxon>
        <taxon>Endopterygota</taxon>
        <taxon>Coleoptera</taxon>
        <taxon>Polyphaga</taxon>
        <taxon>Cucujiformia</taxon>
        <taxon>Nitidulidae</taxon>
        <taxon>Meligethinae</taxon>
        <taxon>Brassicogethes</taxon>
    </lineage>
</organism>
<evidence type="ECO:0000313" key="5">
    <source>
        <dbReference type="EMBL" id="CAH0561457.1"/>
    </source>
</evidence>
<dbReference type="Pfam" id="PF01112">
    <property type="entry name" value="Asparaginase_2"/>
    <property type="match status" value="1"/>
</dbReference>
<evidence type="ECO:0000256" key="2">
    <source>
        <dbReference type="PIRSR" id="PIRSR600246-1"/>
    </source>
</evidence>
<dbReference type="GO" id="GO:0005764">
    <property type="term" value="C:lysosome"/>
    <property type="evidence" value="ECO:0007669"/>
    <property type="project" value="TreeGrafter"/>
</dbReference>
<feature type="binding site" evidence="3">
    <location>
        <begin position="96"/>
        <end position="99"/>
    </location>
    <ligand>
        <name>substrate</name>
    </ligand>
</feature>
<dbReference type="PANTHER" id="PTHR10188:SF6">
    <property type="entry name" value="N(4)-(BETA-N-ACETYLGLUCOSAMINYL)-L-ASPARAGINASE"/>
    <property type="match status" value="1"/>
</dbReference>
<accession>A0A9P0BGG8</accession>
<evidence type="ECO:0000256" key="4">
    <source>
        <dbReference type="PIRSR" id="PIRSR600246-3"/>
    </source>
</evidence>
<dbReference type="SUPFAM" id="SSF56235">
    <property type="entry name" value="N-terminal nucleophile aminohydrolases (Ntn hydrolases)"/>
    <property type="match status" value="1"/>
</dbReference>
<dbReference type="AlphaFoldDB" id="A0A9P0BGG8"/>
<feature type="binding site" evidence="3">
    <location>
        <begin position="119"/>
        <end position="122"/>
    </location>
    <ligand>
        <name>substrate</name>
    </ligand>
</feature>
<dbReference type="GO" id="GO:0003948">
    <property type="term" value="F:N4-(beta-N-acetylglucosaminyl)-L-asparaginase activity"/>
    <property type="evidence" value="ECO:0007669"/>
    <property type="project" value="TreeGrafter"/>
</dbReference>
<evidence type="ECO:0000256" key="1">
    <source>
        <dbReference type="ARBA" id="ARBA00010872"/>
    </source>
</evidence>
<keyword evidence="6" id="KW-1185">Reference proteome</keyword>
<dbReference type="InterPro" id="IPR029055">
    <property type="entry name" value="Ntn_hydrolases_N"/>
</dbReference>
<dbReference type="OrthoDB" id="188713at2759"/>
<dbReference type="InterPro" id="IPR000246">
    <property type="entry name" value="Peptidase_T2"/>
</dbReference>